<dbReference type="Pfam" id="PF10017">
    <property type="entry name" value="Methyltransf_33"/>
    <property type="match status" value="1"/>
</dbReference>
<dbReference type="VEuPathDB" id="FungiDB:EYZ11_004314"/>
<gene>
    <name evidence="4" type="ORF">EYZ11_004314</name>
</gene>
<keyword evidence="2" id="KW-0808">Transferase</keyword>
<dbReference type="InterPro" id="IPR051128">
    <property type="entry name" value="EgtD_Methyltrsf_superfamily"/>
</dbReference>
<proteinExistence type="predicted"/>
<name>A0A4S3JL99_9EURO</name>
<dbReference type="STRING" id="1220188.A0A4S3JL99"/>
<dbReference type="Gene3D" id="3.40.50.150">
    <property type="entry name" value="Vaccinia Virus protein VP39"/>
    <property type="match status" value="1"/>
</dbReference>
<feature type="domain" description="Histidine-specific methyltransferase SAM-dependent" evidence="3">
    <location>
        <begin position="1"/>
        <end position="143"/>
    </location>
</feature>
<dbReference type="Proteomes" id="UP000308092">
    <property type="component" value="Unassembled WGS sequence"/>
</dbReference>
<dbReference type="InterPro" id="IPR019257">
    <property type="entry name" value="MeTrfase_dom"/>
</dbReference>
<dbReference type="PANTHER" id="PTHR43397:SF1">
    <property type="entry name" value="ERGOTHIONEINE BIOSYNTHESIS PROTEIN 1"/>
    <property type="match status" value="1"/>
</dbReference>
<keyword evidence="1" id="KW-0489">Methyltransferase</keyword>
<evidence type="ECO:0000313" key="4">
    <source>
        <dbReference type="EMBL" id="THC96195.1"/>
    </source>
</evidence>
<reference evidence="4 5" key="1">
    <citation type="submission" date="2019-03" db="EMBL/GenBank/DDBJ databases">
        <title>The genome sequence of a newly discovered highly antifungal drug resistant Aspergillus species, Aspergillus tanneri NIH 1004.</title>
        <authorList>
            <person name="Mounaud S."/>
            <person name="Singh I."/>
            <person name="Joardar V."/>
            <person name="Pakala S."/>
            <person name="Pakala S."/>
            <person name="Venepally P."/>
            <person name="Hoover J."/>
            <person name="Nierman W."/>
            <person name="Chung J."/>
            <person name="Losada L."/>
        </authorList>
    </citation>
    <scope>NUCLEOTIDE SEQUENCE [LARGE SCALE GENOMIC DNA]</scope>
    <source>
        <strain evidence="4 5">NIH1004</strain>
    </source>
</reference>
<evidence type="ECO:0000313" key="5">
    <source>
        <dbReference type="Proteomes" id="UP000308092"/>
    </source>
</evidence>
<evidence type="ECO:0000259" key="3">
    <source>
        <dbReference type="Pfam" id="PF10017"/>
    </source>
</evidence>
<dbReference type="GO" id="GO:0032259">
    <property type="term" value="P:methylation"/>
    <property type="evidence" value="ECO:0007669"/>
    <property type="project" value="UniProtKB-KW"/>
</dbReference>
<dbReference type="EMBL" id="SOSA01000124">
    <property type="protein sequence ID" value="THC96195.1"/>
    <property type="molecule type" value="Genomic_DNA"/>
</dbReference>
<organism evidence="4 5">
    <name type="scientific">Aspergillus tanneri</name>
    <dbReference type="NCBI Taxonomy" id="1220188"/>
    <lineage>
        <taxon>Eukaryota</taxon>
        <taxon>Fungi</taxon>
        <taxon>Dikarya</taxon>
        <taxon>Ascomycota</taxon>
        <taxon>Pezizomycotina</taxon>
        <taxon>Eurotiomycetes</taxon>
        <taxon>Eurotiomycetidae</taxon>
        <taxon>Eurotiales</taxon>
        <taxon>Aspergillaceae</taxon>
        <taxon>Aspergillus</taxon>
        <taxon>Aspergillus subgen. Circumdati</taxon>
    </lineage>
</organism>
<dbReference type="AlphaFoldDB" id="A0A4S3JL99"/>
<keyword evidence="5" id="KW-1185">Reference proteome</keyword>
<dbReference type="GO" id="GO:0008168">
    <property type="term" value="F:methyltransferase activity"/>
    <property type="evidence" value="ECO:0007669"/>
    <property type="project" value="UniProtKB-KW"/>
</dbReference>
<dbReference type="PANTHER" id="PTHR43397">
    <property type="entry name" value="ERGOTHIONEINE BIOSYNTHESIS PROTEIN 1"/>
    <property type="match status" value="1"/>
</dbReference>
<evidence type="ECO:0000256" key="2">
    <source>
        <dbReference type="ARBA" id="ARBA00022679"/>
    </source>
</evidence>
<dbReference type="InterPro" id="IPR029063">
    <property type="entry name" value="SAM-dependent_MTases_sf"/>
</dbReference>
<sequence>MVELGCGSLRKTGVILSAFEPLGRPITYYALDVSAGELHASLKMLKNAFVDSAAVSISGLHGTYDDCATWLASFSSSLLPGLGTGRAISFLWLGNSIANMSAAEASALLSRFSHACCASQLQCRFLITSDACGDPATVLRSYNPGLSSAGCSAPTECWVPRFSTPRCSAARPT</sequence>
<accession>A0A4S3JL99</accession>
<evidence type="ECO:0000256" key="1">
    <source>
        <dbReference type="ARBA" id="ARBA00022603"/>
    </source>
</evidence>
<protein>
    <recommendedName>
        <fullName evidence="3">Histidine-specific methyltransferase SAM-dependent domain-containing protein</fullName>
    </recommendedName>
</protein>
<comment type="caution">
    <text evidence="4">The sequence shown here is derived from an EMBL/GenBank/DDBJ whole genome shotgun (WGS) entry which is preliminary data.</text>
</comment>